<keyword evidence="3 4" id="KW-0833">Ubl conjugation pathway</keyword>
<evidence type="ECO:0000256" key="3">
    <source>
        <dbReference type="ARBA" id="ARBA00022786"/>
    </source>
</evidence>
<feature type="domain" description="THIF-type NAD/FAD binding fold" evidence="6">
    <location>
        <begin position="23"/>
        <end position="530"/>
    </location>
</feature>
<comment type="function">
    <text evidence="4">Regulatory subunit of the dimeric UBA3-ULA1 E1 enzyme.</text>
</comment>
<comment type="similarity">
    <text evidence="2 4">Belongs to the ubiquitin-activating E1 family. ULA1 subfamily.</text>
</comment>
<sequence length="534" mass="57846">MTEVVTTQTPPVLTGPSEKERKYDRQLRLWAASGQAALESSNILLVNSGSGTVGVETLKNMVLPGIGRFAIADAAKVDEADLGVNFFLDEASLGQSRARACAELLVELNPEVEGDWFPKNDEPLDLAQVLAAPETYTVVVFTQPIKPEDLQILETYSREHKTPLFEVHSAGFYAYFRVHLPGAFPIVDTHPDSTATTDLRLLTPWDELSALADELTLDIDNLPNHEHGHIPYVVILLHHLKIWRQAHDGAHPSTYAEKVAFRKAVADAARTDTPEGGEENFDEAVAAVLKTISPPSLPASTKQVFDYEHADPHEIRSSFWIIADAVKAFYEQHGCLPVPGGLPDMKAQSDVYIRLQNIYKAKARKDAAEVLASVRRAPGGDAIDAAEVDLFCKNAAFIKLIDSPDSGAERLLKVADEEMATDELASQGIVPASLLPIYVALKATAHAHSAAELSASAVESEVARLVPQAAGNERYGQAAQEVARAAGGELHNVSAATGGMVAQEMIKIITKQYIPINNTCIFDGIGSRCQVLRL</sequence>
<dbReference type="UniPathway" id="UPA00885"/>
<comment type="caution">
    <text evidence="7">The sequence shown here is derived from an EMBL/GenBank/DDBJ whole genome shotgun (WGS) entry which is preliminary data.</text>
</comment>
<feature type="compositionally biased region" description="Polar residues" evidence="5">
    <location>
        <begin position="1"/>
        <end position="11"/>
    </location>
</feature>
<dbReference type="PANTHER" id="PTHR10953:SF29">
    <property type="entry name" value="NEDD8-ACTIVATING ENZYME E1 REGULATORY SUBUNIT"/>
    <property type="match status" value="1"/>
</dbReference>
<dbReference type="SUPFAM" id="SSF69572">
    <property type="entry name" value="Activating enzymes of the ubiquitin-like proteins"/>
    <property type="match status" value="1"/>
</dbReference>
<organism evidence="7 8">
    <name type="scientific">Plectosphaerella cucumerina</name>
    <dbReference type="NCBI Taxonomy" id="40658"/>
    <lineage>
        <taxon>Eukaryota</taxon>
        <taxon>Fungi</taxon>
        <taxon>Dikarya</taxon>
        <taxon>Ascomycota</taxon>
        <taxon>Pezizomycotina</taxon>
        <taxon>Sordariomycetes</taxon>
        <taxon>Hypocreomycetidae</taxon>
        <taxon>Glomerellales</taxon>
        <taxon>Plectosphaerellaceae</taxon>
        <taxon>Plectosphaerella</taxon>
    </lineage>
</organism>
<feature type="region of interest" description="Disordered" evidence="5">
    <location>
        <begin position="1"/>
        <end position="20"/>
    </location>
</feature>
<dbReference type="Gene3D" id="3.40.50.720">
    <property type="entry name" value="NAD(P)-binding Rossmann-like Domain"/>
    <property type="match status" value="1"/>
</dbReference>
<dbReference type="AlphaFoldDB" id="A0A8K0XAC9"/>
<dbReference type="PANTHER" id="PTHR10953">
    <property type="entry name" value="UBIQUITIN-ACTIVATING ENZYME E1"/>
    <property type="match status" value="1"/>
</dbReference>
<evidence type="ECO:0000313" key="7">
    <source>
        <dbReference type="EMBL" id="KAH7376175.1"/>
    </source>
</evidence>
<comment type="pathway">
    <text evidence="1 4">Protein modification; protein neddylation.</text>
</comment>
<dbReference type="EMBL" id="JAGPXD010000001">
    <property type="protein sequence ID" value="KAH7376175.1"/>
    <property type="molecule type" value="Genomic_DNA"/>
</dbReference>
<dbReference type="Pfam" id="PF00899">
    <property type="entry name" value="ThiF"/>
    <property type="match status" value="1"/>
</dbReference>
<gene>
    <name evidence="7" type="ORF">B0T11DRAFT_17691</name>
</gene>
<dbReference type="GO" id="GO:0019781">
    <property type="term" value="F:NEDD8 activating enzyme activity"/>
    <property type="evidence" value="ECO:0007669"/>
    <property type="project" value="UniProtKB-UniRule"/>
</dbReference>
<dbReference type="Gene3D" id="3.40.50.12550">
    <property type="entry name" value="Ubiquitin-activating enzyme E1, inactive adenylation domain, subdomain 2"/>
    <property type="match status" value="1"/>
</dbReference>
<evidence type="ECO:0000256" key="1">
    <source>
        <dbReference type="ARBA" id="ARBA00005032"/>
    </source>
</evidence>
<dbReference type="PIRSF" id="PIRSF039099">
    <property type="entry name" value="APP-BP1"/>
    <property type="match status" value="1"/>
</dbReference>
<evidence type="ECO:0000313" key="8">
    <source>
        <dbReference type="Proteomes" id="UP000813385"/>
    </source>
</evidence>
<dbReference type="InterPro" id="IPR045886">
    <property type="entry name" value="ThiF/MoeB/HesA"/>
</dbReference>
<accession>A0A8K0XAC9</accession>
<keyword evidence="8" id="KW-1185">Reference proteome</keyword>
<protein>
    <recommendedName>
        <fullName evidence="4">NEDD8-activating enzyme E1 regulatory subunit</fullName>
    </recommendedName>
</protein>
<reference evidence="7" key="1">
    <citation type="journal article" date="2021" name="Nat. Commun.">
        <title>Genetic determinants of endophytism in the Arabidopsis root mycobiome.</title>
        <authorList>
            <person name="Mesny F."/>
            <person name="Miyauchi S."/>
            <person name="Thiergart T."/>
            <person name="Pickel B."/>
            <person name="Atanasova L."/>
            <person name="Karlsson M."/>
            <person name="Huettel B."/>
            <person name="Barry K.W."/>
            <person name="Haridas S."/>
            <person name="Chen C."/>
            <person name="Bauer D."/>
            <person name="Andreopoulos W."/>
            <person name="Pangilinan J."/>
            <person name="LaButti K."/>
            <person name="Riley R."/>
            <person name="Lipzen A."/>
            <person name="Clum A."/>
            <person name="Drula E."/>
            <person name="Henrissat B."/>
            <person name="Kohler A."/>
            <person name="Grigoriev I.V."/>
            <person name="Martin F.M."/>
            <person name="Hacquard S."/>
        </authorList>
    </citation>
    <scope>NUCLEOTIDE SEQUENCE</scope>
    <source>
        <strain evidence="7">MPI-CAGE-AT-0016</strain>
    </source>
</reference>
<dbReference type="InterPro" id="IPR035985">
    <property type="entry name" value="Ubiquitin-activating_enz"/>
</dbReference>
<evidence type="ECO:0000256" key="2">
    <source>
        <dbReference type="ARBA" id="ARBA00006868"/>
    </source>
</evidence>
<evidence type="ECO:0000256" key="4">
    <source>
        <dbReference type="PIRNR" id="PIRNR039099"/>
    </source>
</evidence>
<dbReference type="InterPro" id="IPR000594">
    <property type="entry name" value="ThiF_NAD_FAD-bd"/>
</dbReference>
<dbReference type="GO" id="GO:0005737">
    <property type="term" value="C:cytoplasm"/>
    <property type="evidence" value="ECO:0007669"/>
    <property type="project" value="TreeGrafter"/>
</dbReference>
<name>A0A8K0XAC9_9PEZI</name>
<dbReference type="Proteomes" id="UP000813385">
    <property type="component" value="Unassembled WGS sequence"/>
</dbReference>
<dbReference type="InterPro" id="IPR030667">
    <property type="entry name" value="APP-BP1"/>
</dbReference>
<proteinExistence type="inferred from homology"/>
<dbReference type="GO" id="GO:0045116">
    <property type="term" value="P:protein neddylation"/>
    <property type="evidence" value="ECO:0007669"/>
    <property type="project" value="UniProtKB-UniRule"/>
</dbReference>
<evidence type="ECO:0000259" key="6">
    <source>
        <dbReference type="Pfam" id="PF00899"/>
    </source>
</evidence>
<evidence type="ECO:0000256" key="5">
    <source>
        <dbReference type="SAM" id="MobiDB-lite"/>
    </source>
</evidence>
<dbReference type="OrthoDB" id="1708823at2759"/>